<evidence type="ECO:0000313" key="3">
    <source>
        <dbReference type="Proteomes" id="UP000232688"/>
    </source>
</evidence>
<name>A0A2N0RTU9_9GLOM</name>
<proteinExistence type="predicted"/>
<reference evidence="2 3" key="2">
    <citation type="submission" date="2017-10" db="EMBL/GenBank/DDBJ databases">
        <title>Genome analyses suggest a sexual origin of heterokaryosis in a supposedly ancient asexual fungus.</title>
        <authorList>
            <person name="Corradi N."/>
            <person name="Sedzielewska K."/>
            <person name="Noel J."/>
            <person name="Charron P."/>
            <person name="Farinelli L."/>
            <person name="Marton T."/>
            <person name="Kruger M."/>
            <person name="Pelin A."/>
            <person name="Brachmann A."/>
            <person name="Corradi N."/>
        </authorList>
    </citation>
    <scope>NUCLEOTIDE SEQUENCE [LARGE SCALE GENOMIC DNA]</scope>
    <source>
        <strain evidence="2 3">A1</strain>
    </source>
</reference>
<dbReference type="Proteomes" id="UP000232688">
    <property type="component" value="Unassembled WGS sequence"/>
</dbReference>
<gene>
    <name evidence="2" type="ORF">RhiirA1_459333</name>
</gene>
<accession>A0A2N0RTU9</accession>
<sequence length="192" mass="21758">MENLSPYLPPLSKVFSKQTSEDNMDTMHNTSNSEESAQTESARKSASGSKKSTQQIASGSGSTEDSEHLRDPNFLSNFVSLFNPRDRRSLNVTFRPARRVAEVIPTYLNEAKAYILPEIKRSDLEKLHINIDELSNDNIIKAFIFKLHQAVINSELKVDTAETFTDALVTHLIFRTVNFDQWPMVIKAQKRA</sequence>
<comment type="caution">
    <text evidence="2">The sequence shown here is derived from an EMBL/GenBank/DDBJ whole genome shotgun (WGS) entry which is preliminary data.</text>
</comment>
<dbReference type="AlphaFoldDB" id="A0A2N0RTU9"/>
<protein>
    <submittedName>
        <fullName evidence="2">Uncharacterized protein</fullName>
    </submittedName>
</protein>
<dbReference type="EMBL" id="LLXH01000442">
    <property type="protein sequence ID" value="PKC66722.1"/>
    <property type="molecule type" value="Genomic_DNA"/>
</dbReference>
<dbReference type="VEuPathDB" id="FungiDB:FUN_012870"/>
<organism evidence="2 3">
    <name type="scientific">Rhizophagus irregularis</name>
    <dbReference type="NCBI Taxonomy" id="588596"/>
    <lineage>
        <taxon>Eukaryota</taxon>
        <taxon>Fungi</taxon>
        <taxon>Fungi incertae sedis</taxon>
        <taxon>Mucoromycota</taxon>
        <taxon>Glomeromycotina</taxon>
        <taxon>Glomeromycetes</taxon>
        <taxon>Glomerales</taxon>
        <taxon>Glomeraceae</taxon>
        <taxon>Rhizophagus</taxon>
    </lineage>
</organism>
<reference evidence="2 3" key="1">
    <citation type="submission" date="2017-10" db="EMBL/GenBank/DDBJ databases">
        <title>Extensive intraspecific genome diversity in a model arbuscular mycorrhizal fungus.</title>
        <authorList>
            <person name="Chen E.C.H."/>
            <person name="Morin E."/>
            <person name="Baudet D."/>
            <person name="Noel J."/>
            <person name="Ndikumana S."/>
            <person name="Charron P."/>
            <person name="St-Onge C."/>
            <person name="Giorgi J."/>
            <person name="Grigoriev I.V."/>
            <person name="Roux C."/>
            <person name="Martin F.M."/>
            <person name="Corradi N."/>
        </authorList>
    </citation>
    <scope>NUCLEOTIDE SEQUENCE [LARGE SCALE GENOMIC DNA]</scope>
    <source>
        <strain evidence="2 3">A1</strain>
    </source>
</reference>
<evidence type="ECO:0000256" key="1">
    <source>
        <dbReference type="SAM" id="MobiDB-lite"/>
    </source>
</evidence>
<feature type="region of interest" description="Disordered" evidence="1">
    <location>
        <begin position="1"/>
        <end position="69"/>
    </location>
</feature>
<dbReference type="VEuPathDB" id="FungiDB:RhiirFUN_001807"/>
<feature type="compositionally biased region" description="Polar residues" evidence="1">
    <location>
        <begin position="26"/>
        <end position="40"/>
    </location>
</feature>
<dbReference type="VEuPathDB" id="FungiDB:RhiirA1_459333"/>
<evidence type="ECO:0000313" key="2">
    <source>
        <dbReference type="EMBL" id="PKC66722.1"/>
    </source>
</evidence>
<feature type="compositionally biased region" description="Polar residues" evidence="1">
    <location>
        <begin position="53"/>
        <end position="63"/>
    </location>
</feature>